<dbReference type="AlphaFoldDB" id="D8R9P1"/>
<dbReference type="HOGENOM" id="CLU_1047319_0_0_1"/>
<evidence type="ECO:0000256" key="1">
    <source>
        <dbReference type="SAM" id="MobiDB-lite"/>
    </source>
</evidence>
<reference evidence="2 3" key="1">
    <citation type="journal article" date="2011" name="Science">
        <title>The Selaginella genome identifies genetic changes associated with the evolution of vascular plants.</title>
        <authorList>
            <person name="Banks J.A."/>
            <person name="Nishiyama T."/>
            <person name="Hasebe M."/>
            <person name="Bowman J.L."/>
            <person name="Gribskov M."/>
            <person name="dePamphilis C."/>
            <person name="Albert V.A."/>
            <person name="Aono N."/>
            <person name="Aoyama T."/>
            <person name="Ambrose B.A."/>
            <person name="Ashton N.W."/>
            <person name="Axtell M.J."/>
            <person name="Barker E."/>
            <person name="Barker M.S."/>
            <person name="Bennetzen J.L."/>
            <person name="Bonawitz N.D."/>
            <person name="Chapple C."/>
            <person name="Cheng C."/>
            <person name="Correa L.G."/>
            <person name="Dacre M."/>
            <person name="DeBarry J."/>
            <person name="Dreyer I."/>
            <person name="Elias M."/>
            <person name="Engstrom E.M."/>
            <person name="Estelle M."/>
            <person name="Feng L."/>
            <person name="Finet C."/>
            <person name="Floyd S.K."/>
            <person name="Frommer W.B."/>
            <person name="Fujita T."/>
            <person name="Gramzow L."/>
            <person name="Gutensohn M."/>
            <person name="Harholt J."/>
            <person name="Hattori M."/>
            <person name="Heyl A."/>
            <person name="Hirai T."/>
            <person name="Hiwatashi Y."/>
            <person name="Ishikawa M."/>
            <person name="Iwata M."/>
            <person name="Karol K.G."/>
            <person name="Koehler B."/>
            <person name="Kolukisaoglu U."/>
            <person name="Kubo M."/>
            <person name="Kurata T."/>
            <person name="Lalonde S."/>
            <person name="Li K."/>
            <person name="Li Y."/>
            <person name="Litt A."/>
            <person name="Lyons E."/>
            <person name="Manning G."/>
            <person name="Maruyama T."/>
            <person name="Michael T.P."/>
            <person name="Mikami K."/>
            <person name="Miyazaki S."/>
            <person name="Morinaga S."/>
            <person name="Murata T."/>
            <person name="Mueller-Roeber B."/>
            <person name="Nelson D.R."/>
            <person name="Obara M."/>
            <person name="Oguri Y."/>
            <person name="Olmstead R.G."/>
            <person name="Onodera N."/>
            <person name="Petersen B.L."/>
            <person name="Pils B."/>
            <person name="Prigge M."/>
            <person name="Rensing S.A."/>
            <person name="Riano-Pachon D.M."/>
            <person name="Roberts A.W."/>
            <person name="Sato Y."/>
            <person name="Scheller H.V."/>
            <person name="Schulz B."/>
            <person name="Schulz C."/>
            <person name="Shakirov E.V."/>
            <person name="Shibagaki N."/>
            <person name="Shinohara N."/>
            <person name="Shippen D.E."/>
            <person name="Soerensen I."/>
            <person name="Sotooka R."/>
            <person name="Sugimoto N."/>
            <person name="Sugita M."/>
            <person name="Sumikawa N."/>
            <person name="Tanurdzic M."/>
            <person name="Theissen G."/>
            <person name="Ulvskov P."/>
            <person name="Wakazuki S."/>
            <person name="Weng J.K."/>
            <person name="Willats W.W."/>
            <person name="Wipf D."/>
            <person name="Wolf P.G."/>
            <person name="Yang L."/>
            <person name="Zimmer A.D."/>
            <person name="Zhu Q."/>
            <person name="Mitros T."/>
            <person name="Hellsten U."/>
            <person name="Loque D."/>
            <person name="Otillar R."/>
            <person name="Salamov A."/>
            <person name="Schmutz J."/>
            <person name="Shapiro H."/>
            <person name="Lindquist E."/>
            <person name="Lucas S."/>
            <person name="Rokhsar D."/>
            <person name="Grigoriev I.V."/>
        </authorList>
    </citation>
    <scope>NUCLEOTIDE SEQUENCE [LARGE SCALE GENOMIC DNA]</scope>
</reference>
<sequence>MMMRQKRGPPPLPLSPPPPPPPLSPPPPSPPPPTLYFNMLLDALTSFQQDLHATTTTEECTGKRRNSLWDRFTICGAAYEQGHGQGPWTCKFCNELKSGLLKRLIAHVGRVPGEEIEFFSDYHHCEPPQKDGLAICTANAQYVNIKGEIFKTPFRRSASATCPPIVTHVTSSFPLGSNAPSQQSLAATMDSAASNDNNAADAQTGQALSGGLSSRQQRSNMSGPMNSSGGMQLGLGMAAGRQQSLHTTWQNRSYIDADVVVRRFIY</sequence>
<dbReference type="EMBL" id="GL377574">
    <property type="protein sequence ID" value="EFJ31184.1"/>
    <property type="molecule type" value="Genomic_DNA"/>
</dbReference>
<protein>
    <submittedName>
        <fullName evidence="2">Uncharacterized protein</fullName>
    </submittedName>
</protein>
<name>D8R9P1_SELML</name>
<feature type="compositionally biased region" description="Low complexity" evidence="1">
    <location>
        <begin position="190"/>
        <end position="202"/>
    </location>
</feature>
<feature type="compositionally biased region" description="Pro residues" evidence="1">
    <location>
        <begin position="8"/>
        <end position="32"/>
    </location>
</feature>
<gene>
    <name evidence="2" type="ORF">SELMODRAFT_408701</name>
</gene>
<accession>D8R9P1</accession>
<organism evidence="3">
    <name type="scientific">Selaginella moellendorffii</name>
    <name type="common">Spikemoss</name>
    <dbReference type="NCBI Taxonomy" id="88036"/>
    <lineage>
        <taxon>Eukaryota</taxon>
        <taxon>Viridiplantae</taxon>
        <taxon>Streptophyta</taxon>
        <taxon>Embryophyta</taxon>
        <taxon>Tracheophyta</taxon>
        <taxon>Lycopodiopsida</taxon>
        <taxon>Selaginellales</taxon>
        <taxon>Selaginellaceae</taxon>
        <taxon>Selaginella</taxon>
    </lineage>
</organism>
<keyword evidence="3" id="KW-1185">Reference proteome</keyword>
<evidence type="ECO:0000313" key="3">
    <source>
        <dbReference type="Proteomes" id="UP000001514"/>
    </source>
</evidence>
<feature type="region of interest" description="Disordered" evidence="1">
    <location>
        <begin position="1"/>
        <end position="32"/>
    </location>
</feature>
<dbReference type="Gramene" id="EFJ31184">
    <property type="protein sequence ID" value="EFJ31184"/>
    <property type="gene ID" value="SELMODRAFT_408701"/>
</dbReference>
<feature type="compositionally biased region" description="Polar residues" evidence="1">
    <location>
        <begin position="203"/>
        <end position="218"/>
    </location>
</feature>
<dbReference type="Proteomes" id="UP000001514">
    <property type="component" value="Unassembled WGS sequence"/>
</dbReference>
<evidence type="ECO:0000313" key="2">
    <source>
        <dbReference type="EMBL" id="EFJ31184.1"/>
    </source>
</evidence>
<dbReference type="KEGG" id="smo:SELMODRAFT_408701"/>
<dbReference type="InParanoid" id="D8R9P1"/>
<proteinExistence type="predicted"/>
<feature type="compositionally biased region" description="Low complexity" evidence="1">
    <location>
        <begin position="219"/>
        <end position="234"/>
    </location>
</feature>
<feature type="region of interest" description="Disordered" evidence="1">
    <location>
        <begin position="180"/>
        <end position="234"/>
    </location>
</feature>